<gene>
    <name evidence="7" type="ORF">CLAFUR5_07814</name>
</gene>
<dbReference type="GeneID" id="71987692"/>
<evidence type="ECO:0000256" key="4">
    <source>
        <dbReference type="ARBA" id="ARBA00023136"/>
    </source>
</evidence>
<dbReference type="EMBL" id="CP090165">
    <property type="protein sequence ID" value="UJO15116.1"/>
    <property type="molecule type" value="Genomic_DNA"/>
</dbReference>
<comment type="subcellular location">
    <subcellularLocation>
        <location evidence="1">Membrane</location>
        <topology evidence="1">Multi-pass membrane protein</topology>
    </subcellularLocation>
</comment>
<reference evidence="7" key="2">
    <citation type="journal article" date="2022" name="Microb. Genom.">
        <title>A chromosome-scale genome assembly of the tomato pathogen Cladosporium fulvum reveals a compartmentalized genome architecture and the presence of a dispensable chromosome.</title>
        <authorList>
            <person name="Zaccaron A.Z."/>
            <person name="Chen L.H."/>
            <person name="Samaras A."/>
            <person name="Stergiopoulos I."/>
        </authorList>
    </citation>
    <scope>NUCLEOTIDE SEQUENCE</scope>
    <source>
        <strain evidence="7">Race5_Kim</strain>
    </source>
</reference>
<protein>
    <recommendedName>
        <fullName evidence="6">Inositolphosphotransferase Aur1/Ipt1 domain-containing protein</fullName>
    </recommendedName>
</protein>
<feature type="transmembrane region" description="Helical" evidence="5">
    <location>
        <begin position="228"/>
        <end position="246"/>
    </location>
</feature>
<dbReference type="GO" id="GO:0016020">
    <property type="term" value="C:membrane"/>
    <property type="evidence" value="ECO:0007669"/>
    <property type="project" value="UniProtKB-SubCell"/>
</dbReference>
<dbReference type="Pfam" id="PF14378">
    <property type="entry name" value="PAP2_3"/>
    <property type="match status" value="1"/>
</dbReference>
<feature type="transmembrane region" description="Helical" evidence="5">
    <location>
        <begin position="278"/>
        <end position="300"/>
    </location>
</feature>
<evidence type="ECO:0000256" key="3">
    <source>
        <dbReference type="ARBA" id="ARBA00022989"/>
    </source>
</evidence>
<keyword evidence="3 5" id="KW-1133">Transmembrane helix</keyword>
<evidence type="ECO:0000256" key="1">
    <source>
        <dbReference type="ARBA" id="ARBA00004141"/>
    </source>
</evidence>
<evidence type="ECO:0000259" key="6">
    <source>
        <dbReference type="Pfam" id="PF14378"/>
    </source>
</evidence>
<keyword evidence="2 5" id="KW-0812">Transmembrane</keyword>
<evidence type="ECO:0000256" key="2">
    <source>
        <dbReference type="ARBA" id="ARBA00022692"/>
    </source>
</evidence>
<dbReference type="PANTHER" id="PTHR31310:SF10">
    <property type="entry name" value="INOSITOLPHOSPHOTRANSFERASE AUR1_IPT1 DOMAIN-CONTAINING PROTEIN"/>
    <property type="match status" value="1"/>
</dbReference>
<dbReference type="InterPro" id="IPR026841">
    <property type="entry name" value="Aur1/Ipt1"/>
</dbReference>
<proteinExistence type="predicted"/>
<feature type="transmembrane region" description="Helical" evidence="5">
    <location>
        <begin position="321"/>
        <end position="340"/>
    </location>
</feature>
<evidence type="ECO:0000313" key="7">
    <source>
        <dbReference type="EMBL" id="UJO15116.1"/>
    </source>
</evidence>
<feature type="domain" description="Inositolphosphotransferase Aur1/Ipt1" evidence="6">
    <location>
        <begin position="175"/>
        <end position="302"/>
    </location>
</feature>
<dbReference type="OrthoDB" id="2566866at2759"/>
<sequence length="400" mass="46375">MDREARDQASELGRGRYLRYDSVRRHVLDTAPELQLFGGDRGVYRTILDRAPGDPVVEEELMEYSSSVNDDDRSTIPMPEKQSYKKRSCCGLCIIRMPNTSRFKTHVHSRVFQKFPFVVEQLYWVLNYLVYRMTTVLSNKIFAGQGIWTAARAHALAILDLEQSSWLSFMFPVRELDIQQWFMHGHQDALTFLDRFYALIHIPGSMFFIVWYYYAAPSHTTFATVRRTITLTNFMAFCTFVVFPTMPPRLLPKEYGFLDTVHMEDAESLWQAGKYVNALAAMPSMHFGYSFIIGCTLVYHSGILRTRFEKYESRKSIFWKSFYLLLGVSYSCILLVTIIATSNHFWLDALMAFFCCCIAFACNKVFFVLLPIEDAFLWIIRAEKPIPSTGERYYARGGGI</sequence>
<evidence type="ECO:0000313" key="8">
    <source>
        <dbReference type="Proteomes" id="UP000756132"/>
    </source>
</evidence>
<dbReference type="RefSeq" id="XP_047759482.1">
    <property type="nucleotide sequence ID" value="XM_047906962.1"/>
</dbReference>
<dbReference type="PANTHER" id="PTHR31310">
    <property type="match status" value="1"/>
</dbReference>
<dbReference type="AlphaFoldDB" id="A0A9Q8LCY8"/>
<evidence type="ECO:0000256" key="5">
    <source>
        <dbReference type="SAM" id="Phobius"/>
    </source>
</evidence>
<dbReference type="KEGG" id="ffu:CLAFUR5_07814"/>
<dbReference type="Proteomes" id="UP000756132">
    <property type="component" value="Chromosome 3"/>
</dbReference>
<accession>A0A9Q8LCY8</accession>
<keyword evidence="8" id="KW-1185">Reference proteome</keyword>
<reference evidence="7" key="1">
    <citation type="submission" date="2021-12" db="EMBL/GenBank/DDBJ databases">
        <authorList>
            <person name="Zaccaron A."/>
            <person name="Stergiopoulos I."/>
        </authorList>
    </citation>
    <scope>NUCLEOTIDE SEQUENCE</scope>
    <source>
        <strain evidence="7">Race5_Kim</strain>
    </source>
</reference>
<name>A0A9Q8LCY8_PASFU</name>
<dbReference type="CDD" id="cd03386">
    <property type="entry name" value="PAP2_Aur1_like"/>
    <property type="match status" value="1"/>
</dbReference>
<dbReference type="InterPro" id="IPR052185">
    <property type="entry name" value="IPC_Synthase-Related"/>
</dbReference>
<feature type="transmembrane region" description="Helical" evidence="5">
    <location>
        <begin position="346"/>
        <end position="372"/>
    </location>
</feature>
<dbReference type="OMA" id="FICWYYY"/>
<feature type="transmembrane region" description="Helical" evidence="5">
    <location>
        <begin position="196"/>
        <end position="216"/>
    </location>
</feature>
<organism evidence="7 8">
    <name type="scientific">Passalora fulva</name>
    <name type="common">Tomato leaf mold</name>
    <name type="synonym">Cladosporium fulvum</name>
    <dbReference type="NCBI Taxonomy" id="5499"/>
    <lineage>
        <taxon>Eukaryota</taxon>
        <taxon>Fungi</taxon>
        <taxon>Dikarya</taxon>
        <taxon>Ascomycota</taxon>
        <taxon>Pezizomycotina</taxon>
        <taxon>Dothideomycetes</taxon>
        <taxon>Dothideomycetidae</taxon>
        <taxon>Mycosphaerellales</taxon>
        <taxon>Mycosphaerellaceae</taxon>
        <taxon>Fulvia</taxon>
    </lineage>
</organism>
<keyword evidence="4 5" id="KW-0472">Membrane</keyword>